<dbReference type="GO" id="GO:0004843">
    <property type="term" value="F:cysteine-type deubiquitinase activity"/>
    <property type="evidence" value="ECO:0007669"/>
    <property type="project" value="UniProtKB-EC"/>
</dbReference>
<dbReference type="InterPro" id="IPR038765">
    <property type="entry name" value="Papain-like_cys_pep_sf"/>
</dbReference>
<dbReference type="PANTHER" id="PTHR24006">
    <property type="entry name" value="UBIQUITIN CARBOXYL-TERMINAL HYDROLASE"/>
    <property type="match status" value="1"/>
</dbReference>
<evidence type="ECO:0000313" key="8">
    <source>
        <dbReference type="Proteomes" id="UP000269221"/>
    </source>
</evidence>
<dbReference type="InterPro" id="IPR018200">
    <property type="entry name" value="USP_CS"/>
</dbReference>
<dbReference type="GO" id="GO:0005829">
    <property type="term" value="C:cytosol"/>
    <property type="evidence" value="ECO:0007669"/>
    <property type="project" value="TreeGrafter"/>
</dbReference>
<evidence type="ECO:0000256" key="2">
    <source>
        <dbReference type="ARBA" id="ARBA00022692"/>
    </source>
</evidence>
<comment type="subcellular location">
    <subcellularLocation>
        <location evidence="1">Membrane</location>
        <topology evidence="1">Multi-pass membrane protein</topology>
    </subcellularLocation>
</comment>
<dbReference type="Gene3D" id="1.20.1070.10">
    <property type="entry name" value="Rhodopsin 7-helix transmembrane proteins"/>
    <property type="match status" value="1"/>
</dbReference>
<protein>
    <recommendedName>
        <fullName evidence="6">USP domain-containing protein</fullName>
    </recommendedName>
</protein>
<dbReference type="InterPro" id="IPR001394">
    <property type="entry name" value="Peptidase_C19_UCH"/>
</dbReference>
<feature type="domain" description="USP" evidence="6">
    <location>
        <begin position="1778"/>
        <end position="1858"/>
    </location>
</feature>
<dbReference type="OrthoDB" id="420187at2759"/>
<dbReference type="STRING" id="333673.A0A3M0JLE3"/>
<dbReference type="EMBL" id="QRBI01000137">
    <property type="protein sequence ID" value="RMC01525.1"/>
    <property type="molecule type" value="Genomic_DNA"/>
</dbReference>
<feature type="domain" description="USP" evidence="6">
    <location>
        <begin position="11"/>
        <end position="255"/>
    </location>
</feature>
<feature type="domain" description="USP" evidence="6">
    <location>
        <begin position="540"/>
        <end position="999"/>
    </location>
</feature>
<keyword evidence="4" id="KW-0472">Membrane</keyword>
<dbReference type="InterPro" id="IPR000725">
    <property type="entry name" value="Olfact_rcpt"/>
</dbReference>
<feature type="domain" description="USP" evidence="6">
    <location>
        <begin position="1075"/>
        <end position="1155"/>
    </location>
</feature>
<feature type="domain" description="USP" evidence="6">
    <location>
        <begin position="1531"/>
        <end position="1618"/>
    </location>
</feature>
<dbReference type="PROSITE" id="PS00973">
    <property type="entry name" value="USP_2"/>
    <property type="match status" value="7"/>
</dbReference>
<dbReference type="GO" id="GO:0042981">
    <property type="term" value="P:regulation of apoptotic process"/>
    <property type="evidence" value="ECO:0007669"/>
    <property type="project" value="TreeGrafter"/>
</dbReference>
<keyword evidence="5" id="KW-0807">Transducer</keyword>
<dbReference type="GO" id="GO:0006508">
    <property type="term" value="P:proteolysis"/>
    <property type="evidence" value="ECO:0007669"/>
    <property type="project" value="UniProtKB-KW"/>
</dbReference>
<evidence type="ECO:0000256" key="1">
    <source>
        <dbReference type="ARBA" id="ARBA00004141"/>
    </source>
</evidence>
<comment type="caution">
    <text evidence="7">The sequence shown here is derived from an EMBL/GenBank/DDBJ whole genome shotgun (WGS) entry which is preliminary data.</text>
</comment>
<dbReference type="Pfam" id="PF13853">
    <property type="entry name" value="7tm_4"/>
    <property type="match status" value="1"/>
</dbReference>
<dbReference type="Proteomes" id="UP000269221">
    <property type="component" value="Unassembled WGS sequence"/>
</dbReference>
<proteinExistence type="predicted"/>
<sequence>MVWQQRQSAGAGLFNAGNTCFLNAVLQCLTYTPPLANYLLSREHSQACQQKGFCMMCVMEAHVNRVLHSPASAIRPSGVLKVFRLTCFSCNAISDSYEVFLDIPLDIKAASSVTAALEDFVTPEHLDGENSFKCSKCKKNVVASKRFTVHRVPKILTLCLKRFDCFTGGKISKAVEYPEYLDLRPYMSQADGEPRCYSLYAVLVHSGVSCLGGHYFCYTKAGNGLWYLMNDESVEPSCIDTALKQQAYLLFYARCSDVQIGERTSSLLAPPSFLSHCAASRKQAASIGPQGLPGRKKGFFLAGTTILPQPLGSQQQAGSFYWPPGFAWQEEGHQKGFGMMCVMEAHVNRVLHSPASAIWPSGVLRLFRLTCFSCNAISDSYEVFLDIPLDIKVVEYPEYLDLRPYMSQADGEPRCYSLYAVLVHSGISCHGGHYFCYIKAGNGLWYLRNDESVEPSCIDTALKQQAYLLFYARCSDLQIGERTSSLLAPPSFLSHRAASRKKTASIGVLVIAEGMAPPKSILFPPEKICMVWQQRQSAGAGLFNAGNTCFLNAVLQCLTYTPPLANYLLSREHSQACHQKGFCMMCVMEAHVNRVLHSPASAIRPSGVLKVFRLTCFSCNAISDSYEVFLDIPLDIRAGNGLWYLMNDESVEPSCIDTALKQQAYLLFYARCSDVQIGEKASSLLAPASFLSHCAASGKQAASIGPQGLPGRKKFGPRTILSTDVIAEGMAPPKSILFPPEKICMVWQQRQSAGAGLFNAGNTCFLNAVLQCLTYTPPLANYLLSREHSQACHQKGFCMMCVMEAHVNRVLHSPASAIRPSGVLKVFRLTCFSCNAISDSYEVFLDIPLDIKAASSVTAALEDFVTPEHLDGENSFKCSKCKKNVAASKRFTVHRVPKILTLCLKRFDCFTGGKISKAVEYPEYLDLRPYMSQADGEPRCYSLYAVLVHSGVSCLGGHYFCYTKAGNGLWYLMNDESVEPSCIDTALKQQAYLLFYARCSDLQIGERTSSLLAPASFLSHCAASRKQAASIGPQGLPGRKKVERGASRKRTLTGSCIPLSVPSGLQVSSGFSDAVEYPEHLDLCPYMSQADGEPRCYSLYAVLVHSGVSCHGGHYFCYTKAGNGLWYLMNDESVEPSCIDTALKQQAYLLFYARCSDVQIGERTSSLLAPASFLSHCAASRKQAASIGPQGLPGRKKGFFLAGTTILPQPLGSQQQAGSFYWPPGFAWQEEGHQKGFGMMCVMEAHVNRVLHSPASAIWPSGVLRLFRLTCFSCNAISDSYEVFLDIPLDIKGFFLAGTTILPQPLGSQQQAGGFYWPPGFAWQEEGHQKGFGMMCVMEAHVNRVLHSPASAIWPSGVLRLFRLTCFSCNAISDSYEVFLDIPLDIKAVEYPEYLDLRPYMSQADGEPRCYSLYAVLVHSGVSCHGGHYFCYIKAGNGLWYLRNDESVEPSCIDTALKQQAYLLFYARSPEGFLHDVRHGSARYNRVLHSPASAIRPSGVLKVFRLTCFSCNAISDSYEVFLDIPLDIKVVEYPEYLDLRPYMSQADGEPRCYSLYAVLVHSGFLFCCVLERNHAKILAFLSQAGNGLWYLMNDESVEPSCIDTALKQQAYLLFYARCSDVQIGERTSSLLAPPSFLSHWRSQQEAGGFYWPPGFAWQEEGRERCVMEVHVNRVLHSSVSAIRPSGVLRVFRRHQKGFGMMCVMEAHVNRGLAFPCQCHLAFRCPQAFQTLDLSSQYTTIVHQIFGGSLRSRVTCFSCNAISDSYEVFLDIPLDIKVVEYPEYLDLRPYMSQADGEPRCYSLYAVLVHSGISCHGGHYFCYIKAGNGLWYLRNDESVEPSCIDTALKQQAYLLFYARCSDLQIGERTSSLLAPPSFLSHRAASRKKTASIGVLVIAEGMAPPKSILFPPEKICMVWQQRQSAGAGLFNAGNTCFLNAVLQCLTYTPPLANYLLSREHSQACHQKGFCMMCVMEAHVNRVLHSPASAIRPSGVLKVFRHIWGLSEIQRYISTTITLFDMVCLCLTVGPGTGGTVTCFSCNAISDSYEVFLDIPLDIKAASSVTAALEDFVTPEHLDGENSFKCSKCKKNVAASKRFTVHRVPKILTLCLKRFDCFTGGKISKVVEYPEYLDLRPYMSQADGEPRCYSLYAVLVHSGVSCLGGHYFCYTKAGNGLWYLMNDESVEPSCIDTALKQQAYLLFYARCSDVQIGERASSLLAPASFLSHCAASRKQAASIGPQGLPGRKKGFFLAGTTILPQPLGSQQEAGGFYWPPGFAWQEEVLLSLYILTLMANTVIVFIINSDNNLHTPMYSFLTQLSCLDICYLSVIIPTILENLMVGTKPCLSSGSHSKTGCPLQGPELQWMILTGPFQLRIFCGSVTLQSHRSDSAFANVLTELTSSVTSPGHNGYDASGLTAKSVLKQDNYSCVNEQIILTLNWDGSGTNCSSH</sequence>
<gene>
    <name evidence="7" type="ORF">DUI87_21965</name>
</gene>
<evidence type="ECO:0000256" key="5">
    <source>
        <dbReference type="ARBA" id="ARBA00023224"/>
    </source>
</evidence>
<dbReference type="PROSITE" id="PS00972">
    <property type="entry name" value="USP_1"/>
    <property type="match status" value="4"/>
</dbReference>
<dbReference type="SUPFAM" id="SSF54001">
    <property type="entry name" value="Cysteine proteinases"/>
    <property type="match status" value="9"/>
</dbReference>
<keyword evidence="2" id="KW-0812">Transmembrane</keyword>
<dbReference type="InterPro" id="IPR050164">
    <property type="entry name" value="Peptidase_C19"/>
</dbReference>
<evidence type="ECO:0000256" key="3">
    <source>
        <dbReference type="ARBA" id="ARBA00022989"/>
    </source>
</evidence>
<keyword evidence="8" id="KW-1185">Reference proteome</keyword>
<dbReference type="GO" id="GO:0007186">
    <property type="term" value="P:G protein-coupled receptor signaling pathway"/>
    <property type="evidence" value="ECO:0007669"/>
    <property type="project" value="InterPro"/>
</dbReference>
<dbReference type="InterPro" id="IPR028889">
    <property type="entry name" value="USP"/>
</dbReference>
<dbReference type="GO" id="GO:0004984">
    <property type="term" value="F:olfactory receptor activity"/>
    <property type="evidence" value="ECO:0007669"/>
    <property type="project" value="InterPro"/>
</dbReference>
<dbReference type="GO" id="GO:0016579">
    <property type="term" value="P:protein deubiquitination"/>
    <property type="evidence" value="ECO:0007669"/>
    <property type="project" value="InterPro"/>
</dbReference>
<dbReference type="PANTHER" id="PTHR24006:SF727">
    <property type="entry name" value="UBIQUITIN CARBOXYL-TERMINAL HYDROLASE 42"/>
    <property type="match status" value="1"/>
</dbReference>
<evidence type="ECO:0000256" key="4">
    <source>
        <dbReference type="ARBA" id="ARBA00023136"/>
    </source>
</evidence>
<evidence type="ECO:0000313" key="7">
    <source>
        <dbReference type="EMBL" id="RMC01525.1"/>
    </source>
</evidence>
<dbReference type="Gene3D" id="3.90.70.10">
    <property type="entry name" value="Cysteine proteinases"/>
    <property type="match status" value="13"/>
</dbReference>
<dbReference type="GO" id="GO:0016020">
    <property type="term" value="C:membrane"/>
    <property type="evidence" value="ECO:0007669"/>
    <property type="project" value="UniProtKB-SubCell"/>
</dbReference>
<dbReference type="PROSITE" id="PS50235">
    <property type="entry name" value="USP_3"/>
    <property type="match status" value="8"/>
</dbReference>
<organism evidence="7 8">
    <name type="scientific">Hirundo rustica rustica</name>
    <dbReference type="NCBI Taxonomy" id="333673"/>
    <lineage>
        <taxon>Eukaryota</taxon>
        <taxon>Metazoa</taxon>
        <taxon>Chordata</taxon>
        <taxon>Craniata</taxon>
        <taxon>Vertebrata</taxon>
        <taxon>Euteleostomi</taxon>
        <taxon>Archelosauria</taxon>
        <taxon>Archosauria</taxon>
        <taxon>Dinosauria</taxon>
        <taxon>Saurischia</taxon>
        <taxon>Theropoda</taxon>
        <taxon>Coelurosauria</taxon>
        <taxon>Aves</taxon>
        <taxon>Neognathae</taxon>
        <taxon>Neoaves</taxon>
        <taxon>Telluraves</taxon>
        <taxon>Australaves</taxon>
        <taxon>Passeriformes</taxon>
        <taxon>Sylvioidea</taxon>
        <taxon>Hirundinidae</taxon>
        <taxon>Hirundo</taxon>
    </lineage>
</organism>
<dbReference type="Pfam" id="PF00443">
    <property type="entry name" value="UCH"/>
    <property type="match status" value="10"/>
</dbReference>
<name>A0A3M0JLE3_HIRRU</name>
<feature type="domain" description="USP" evidence="6">
    <location>
        <begin position="1389"/>
        <end position="1469"/>
    </location>
</feature>
<reference evidence="7 8" key="1">
    <citation type="submission" date="2018-07" db="EMBL/GenBank/DDBJ databases">
        <title>A high quality draft genome assembly of the barn swallow (H. rustica rustica).</title>
        <authorList>
            <person name="Formenti G."/>
            <person name="Chiara M."/>
            <person name="Poveda L."/>
            <person name="Francoijs K.-J."/>
            <person name="Bonisoli-Alquati A."/>
            <person name="Canova L."/>
            <person name="Gianfranceschi L."/>
            <person name="Horner D.S."/>
            <person name="Saino N."/>
        </authorList>
    </citation>
    <scope>NUCLEOTIDE SEQUENCE [LARGE SCALE GENOMIC DNA]</scope>
    <source>
        <strain evidence="7">Chelidonia</strain>
        <tissue evidence="7">Blood</tissue>
    </source>
</reference>
<feature type="domain" description="USP" evidence="6">
    <location>
        <begin position="394"/>
        <end position="474"/>
    </location>
</feature>
<dbReference type="FunFam" id="3.90.70.10:FF:000119">
    <property type="entry name" value="Ubiquitin specific peptidase 36"/>
    <property type="match status" value="4"/>
</dbReference>
<dbReference type="GO" id="GO:0005634">
    <property type="term" value="C:nucleus"/>
    <property type="evidence" value="ECO:0007669"/>
    <property type="project" value="TreeGrafter"/>
</dbReference>
<dbReference type="SUPFAM" id="SSF81321">
    <property type="entry name" value="Family A G protein-coupled receptor-like"/>
    <property type="match status" value="1"/>
</dbReference>
<keyword evidence="3" id="KW-1133">Transmembrane helix</keyword>
<feature type="domain" description="USP" evidence="6">
    <location>
        <begin position="1924"/>
        <end position="2203"/>
    </location>
</feature>
<accession>A0A3M0JLE3</accession>
<evidence type="ECO:0000259" key="6">
    <source>
        <dbReference type="PROSITE" id="PS50235"/>
    </source>
</evidence>